<dbReference type="AlphaFoldDB" id="A0A923HFU9"/>
<dbReference type="Proteomes" id="UP000634011">
    <property type="component" value="Unassembled WGS sequence"/>
</dbReference>
<proteinExistence type="predicted"/>
<reference evidence="1" key="1">
    <citation type="submission" date="2020-08" db="EMBL/GenBank/DDBJ databases">
        <title>Novel species isolated from subtropical streams in China.</title>
        <authorList>
            <person name="Lu H."/>
        </authorList>
    </citation>
    <scope>NUCLEOTIDE SEQUENCE</scope>
    <source>
        <strain evidence="1">KACC 12607</strain>
    </source>
</reference>
<gene>
    <name evidence="1" type="ORF">H8K32_12680</name>
</gene>
<dbReference type="Gene3D" id="3.40.190.10">
    <property type="entry name" value="Periplasmic binding protein-like II"/>
    <property type="match status" value="2"/>
</dbReference>
<dbReference type="EMBL" id="JACOFV010000011">
    <property type="protein sequence ID" value="MBC3862959.1"/>
    <property type="molecule type" value="Genomic_DNA"/>
</dbReference>
<comment type="caution">
    <text evidence="1">The sequence shown here is derived from an EMBL/GenBank/DDBJ whole genome shotgun (WGS) entry which is preliminary data.</text>
</comment>
<evidence type="ECO:0000313" key="1">
    <source>
        <dbReference type="EMBL" id="MBC3862959.1"/>
    </source>
</evidence>
<protein>
    <submittedName>
        <fullName evidence="1">Transporter substrate-binding domain-containing protein</fullName>
    </submittedName>
</protein>
<dbReference type="RefSeq" id="WP_186912903.1">
    <property type="nucleotide sequence ID" value="NZ_JACOFV010000011.1"/>
</dbReference>
<sequence length="249" mass="28210">MDKLFTILISSFLAATPVHATEIIKILEGDNIEPYAIKNNPISQGAEVDIIKAAFRDSDFTPVFVFVPLARVTINFDWPDIAGSARMTEVGKKGFFTNDYIRYRACFITLDERRSIQEIADMANYSIVAFQGASVSFGEQFFAVTRQSPRYQELNDQVAQLEMLMAQRTDAIVADQYIAQYKLAELTQRGRVKSGKISCSYEFKNSPYRAFFKNKAVADTFNSGLAKIIQSGEYEQILKRYGLKNRLQP</sequence>
<dbReference type="PANTHER" id="PTHR35936">
    <property type="entry name" value="MEMBRANE-BOUND LYTIC MUREIN TRANSGLYCOSYLASE F"/>
    <property type="match status" value="1"/>
</dbReference>
<dbReference type="PANTHER" id="PTHR35936:SF25">
    <property type="entry name" value="ABC TRANSPORTER SUBSTRATE-BINDING PROTEIN"/>
    <property type="match status" value="1"/>
</dbReference>
<accession>A0A923HFU9</accession>
<evidence type="ECO:0000313" key="2">
    <source>
        <dbReference type="Proteomes" id="UP000634011"/>
    </source>
</evidence>
<organism evidence="1 2">
    <name type="scientific">Undibacterium jejuense</name>
    <dbReference type="NCBI Taxonomy" id="1344949"/>
    <lineage>
        <taxon>Bacteria</taxon>
        <taxon>Pseudomonadati</taxon>
        <taxon>Pseudomonadota</taxon>
        <taxon>Betaproteobacteria</taxon>
        <taxon>Burkholderiales</taxon>
        <taxon>Oxalobacteraceae</taxon>
        <taxon>Undibacterium</taxon>
    </lineage>
</organism>
<name>A0A923HFU9_9BURK</name>
<keyword evidence="2" id="KW-1185">Reference proteome</keyword>
<dbReference type="SUPFAM" id="SSF53850">
    <property type="entry name" value="Periplasmic binding protein-like II"/>
    <property type="match status" value="1"/>
</dbReference>